<accession>A0AAD5MJ51</accession>
<feature type="non-terminal residue" evidence="1">
    <location>
        <position position="1"/>
    </location>
</feature>
<gene>
    <name evidence="1" type="ORF">KIN20_015854</name>
</gene>
<evidence type="ECO:0000313" key="2">
    <source>
        <dbReference type="Proteomes" id="UP001196413"/>
    </source>
</evidence>
<keyword evidence="2" id="KW-1185">Reference proteome</keyword>
<evidence type="ECO:0000313" key="1">
    <source>
        <dbReference type="EMBL" id="KAJ1357668.1"/>
    </source>
</evidence>
<dbReference type="AlphaFoldDB" id="A0AAD5MJ51"/>
<name>A0AAD5MJ51_PARTN</name>
<proteinExistence type="predicted"/>
<sequence length="61" mass="7086">RTVFKFGMSRARKSAESHLLEGDEASECDLFTQVLECLENHHEIQMDIPKNAERRQHFLVG</sequence>
<comment type="caution">
    <text evidence="1">The sequence shown here is derived from an EMBL/GenBank/DDBJ whole genome shotgun (WGS) entry which is preliminary data.</text>
</comment>
<dbReference type="EMBL" id="JAHQIW010003216">
    <property type="protein sequence ID" value="KAJ1357668.1"/>
    <property type="molecule type" value="Genomic_DNA"/>
</dbReference>
<protein>
    <submittedName>
        <fullName evidence="1">Uncharacterized protein</fullName>
    </submittedName>
</protein>
<reference evidence="1" key="1">
    <citation type="submission" date="2021-06" db="EMBL/GenBank/DDBJ databases">
        <title>Parelaphostrongylus tenuis whole genome reference sequence.</title>
        <authorList>
            <person name="Garwood T.J."/>
            <person name="Larsen P.A."/>
            <person name="Fountain-Jones N.M."/>
            <person name="Garbe J.R."/>
            <person name="Macchietto M.G."/>
            <person name="Kania S.A."/>
            <person name="Gerhold R.W."/>
            <person name="Richards J.E."/>
            <person name="Wolf T.M."/>
        </authorList>
    </citation>
    <scope>NUCLEOTIDE SEQUENCE</scope>
    <source>
        <strain evidence="1">MNPRO001-30</strain>
        <tissue evidence="1">Meninges</tissue>
    </source>
</reference>
<dbReference type="Proteomes" id="UP001196413">
    <property type="component" value="Unassembled WGS sequence"/>
</dbReference>
<organism evidence="1 2">
    <name type="scientific">Parelaphostrongylus tenuis</name>
    <name type="common">Meningeal worm</name>
    <dbReference type="NCBI Taxonomy" id="148309"/>
    <lineage>
        <taxon>Eukaryota</taxon>
        <taxon>Metazoa</taxon>
        <taxon>Ecdysozoa</taxon>
        <taxon>Nematoda</taxon>
        <taxon>Chromadorea</taxon>
        <taxon>Rhabditida</taxon>
        <taxon>Rhabditina</taxon>
        <taxon>Rhabditomorpha</taxon>
        <taxon>Strongyloidea</taxon>
        <taxon>Metastrongylidae</taxon>
        <taxon>Parelaphostrongylus</taxon>
    </lineage>
</organism>